<evidence type="ECO:0000313" key="2">
    <source>
        <dbReference type="EMBL" id="KAA9162029.1"/>
    </source>
</evidence>
<feature type="region of interest" description="Disordered" evidence="1">
    <location>
        <begin position="182"/>
        <end position="205"/>
    </location>
</feature>
<reference evidence="2" key="1">
    <citation type="submission" date="2019-09" db="EMBL/GenBank/DDBJ databases">
        <authorList>
            <person name="Teo W.F.A."/>
            <person name="Duangmal K."/>
        </authorList>
    </citation>
    <scope>NUCLEOTIDE SEQUENCE [LARGE SCALE GENOMIC DNA]</scope>
    <source>
        <strain evidence="2">K81G1</strain>
    </source>
</reference>
<evidence type="ECO:0000313" key="3">
    <source>
        <dbReference type="Proteomes" id="UP000319769"/>
    </source>
</evidence>
<organism evidence="2 3">
    <name type="scientific">Amycolatopsis acidicola</name>
    <dbReference type="NCBI Taxonomy" id="2596893"/>
    <lineage>
        <taxon>Bacteria</taxon>
        <taxon>Bacillati</taxon>
        <taxon>Actinomycetota</taxon>
        <taxon>Actinomycetes</taxon>
        <taxon>Pseudonocardiales</taxon>
        <taxon>Pseudonocardiaceae</taxon>
        <taxon>Amycolatopsis</taxon>
    </lineage>
</organism>
<protein>
    <submittedName>
        <fullName evidence="2">Uncharacterized protein</fullName>
    </submittedName>
</protein>
<accession>A0A5N0V6H0</accession>
<keyword evidence="3" id="KW-1185">Reference proteome</keyword>
<name>A0A5N0V6H0_9PSEU</name>
<evidence type="ECO:0000256" key="1">
    <source>
        <dbReference type="SAM" id="MobiDB-lite"/>
    </source>
</evidence>
<dbReference type="EMBL" id="VMNW02000014">
    <property type="protein sequence ID" value="KAA9162029.1"/>
    <property type="molecule type" value="Genomic_DNA"/>
</dbReference>
<proteinExistence type="predicted"/>
<dbReference type="OrthoDB" id="4365416at2"/>
<comment type="caution">
    <text evidence="2">The sequence shown here is derived from an EMBL/GenBank/DDBJ whole genome shotgun (WGS) entry which is preliminary data.</text>
</comment>
<feature type="compositionally biased region" description="Basic and acidic residues" evidence="1">
    <location>
        <begin position="195"/>
        <end position="204"/>
    </location>
</feature>
<dbReference type="AlphaFoldDB" id="A0A5N0V6H0"/>
<dbReference type="Proteomes" id="UP000319769">
    <property type="component" value="Unassembled WGS sequence"/>
</dbReference>
<sequence length="430" mass="45381">MTDRLTYDDDLFLRADRVLGIPVVNQSVWRFPERLGPEAVDELARSLAVGRLGRLVVRSRVPGARDRWVRCGAVTPVVRSAPVEPGDVLGWADEQADVELDPELGPPWQLASAPTTDGGELLSLAVSHAVGDGGAHIASIVEAGRNVHIGRQTRLRDDVRDSVAQVVRAARGIRTAVQGRGMVSVPPGTQSSSVREAEPGDEPCRPPLTVLDCDARVWEDAALANGGSGNALLVAIAVEILVASGRVGPDAPVKVSLPVSARGGDDLRANATTGVSVAVDVGPDGHVGDLATIRARSKTAFGSLRSGRVPPVRALEPLVQLLPDALVARLARSSPAPLCLCSNLGTLPKDFTAPTGVPATSVMMRSMTRLVTRSLLRQRGGGLSIWWSRTGDTATLAVLGLDPGHFPDEPTLRRLTTGALDRWGLRATSW</sequence>
<dbReference type="RefSeq" id="WP_144749580.1">
    <property type="nucleotide sequence ID" value="NZ_VMNW02000014.1"/>
</dbReference>
<gene>
    <name evidence="2" type="ORF">FPZ12_012355</name>
</gene>